<feature type="non-terminal residue" evidence="5">
    <location>
        <position position="1"/>
    </location>
</feature>
<dbReference type="InterPro" id="IPR023395">
    <property type="entry name" value="MCP_dom_sf"/>
</dbReference>
<reference evidence="5" key="1">
    <citation type="journal article" date="2004" name="Nature">
        <title>Genome duplication in the teleost fish Tetraodon nigroviridis reveals the early vertebrate proto-karyotype.</title>
        <authorList>
            <person name="Jaillon O."/>
            <person name="Aury J.-M."/>
            <person name="Brunet F."/>
            <person name="Petit J.-L."/>
            <person name="Stange-Thomann N."/>
            <person name="Mauceli E."/>
            <person name="Bouneau L."/>
            <person name="Fischer C."/>
            <person name="Ozouf-Costaz C."/>
            <person name="Bernot A."/>
            <person name="Nicaud S."/>
            <person name="Jaffe D."/>
            <person name="Fisher S."/>
            <person name="Lutfalla G."/>
            <person name="Dossat C."/>
            <person name="Segurens B."/>
            <person name="Dasilva C."/>
            <person name="Salanoubat M."/>
            <person name="Levy M."/>
            <person name="Boudet N."/>
            <person name="Castellano S."/>
            <person name="Anthouard V."/>
            <person name="Jubin C."/>
            <person name="Castelli V."/>
            <person name="Katinka M."/>
            <person name="Vacherie B."/>
            <person name="Biemont C."/>
            <person name="Skalli Z."/>
            <person name="Cattolico L."/>
            <person name="Poulain J."/>
            <person name="De Berardinis V."/>
            <person name="Cruaud C."/>
            <person name="Duprat S."/>
            <person name="Brottier P."/>
            <person name="Coutanceau J.-P."/>
            <person name="Gouzy J."/>
            <person name="Parra G."/>
            <person name="Lardier G."/>
            <person name="Chapple C."/>
            <person name="McKernan K.J."/>
            <person name="McEwan P."/>
            <person name="Bosak S."/>
            <person name="Kellis M."/>
            <person name="Volff J.-N."/>
            <person name="Guigo R."/>
            <person name="Zody M.C."/>
            <person name="Mesirov J."/>
            <person name="Lindblad-Toh K."/>
            <person name="Birren B."/>
            <person name="Nusbaum C."/>
            <person name="Kahn D."/>
            <person name="Robinson-Rechavi M."/>
            <person name="Laudet V."/>
            <person name="Schachter V."/>
            <person name="Quetier F."/>
            <person name="Saurin W."/>
            <person name="Scarpelli C."/>
            <person name="Wincker P."/>
            <person name="Lander E.S."/>
            <person name="Weissenbach J."/>
            <person name="Roest Crollius H."/>
        </authorList>
    </citation>
    <scope>NUCLEOTIDE SEQUENCE [LARGE SCALE GENOMIC DNA]</scope>
</reference>
<evidence type="ECO:0000256" key="2">
    <source>
        <dbReference type="ARBA" id="ARBA00022692"/>
    </source>
</evidence>
<evidence type="ECO:0000256" key="4">
    <source>
        <dbReference type="SAM" id="MobiDB-lite"/>
    </source>
</evidence>
<dbReference type="KEGG" id="tng:GSTEN00024273G001"/>
<feature type="compositionally biased region" description="Low complexity" evidence="4">
    <location>
        <begin position="154"/>
        <end position="180"/>
    </location>
</feature>
<evidence type="ECO:0000256" key="1">
    <source>
        <dbReference type="ARBA" id="ARBA00004370"/>
    </source>
</evidence>
<name>Q4S4A2_TETNG</name>
<protein>
    <submittedName>
        <fullName evidence="5">Chromosome 1 SCAF14742, whole genome shotgun sequence</fullName>
    </submittedName>
</protein>
<reference evidence="5" key="2">
    <citation type="submission" date="2004-02" db="EMBL/GenBank/DDBJ databases">
        <authorList>
            <consortium name="Genoscope"/>
            <consortium name="Whitehead Institute Centre for Genome Research"/>
        </authorList>
    </citation>
    <scope>NUCLEOTIDE SEQUENCE</scope>
</reference>
<organism evidence="5">
    <name type="scientific">Tetraodon nigroviridis</name>
    <name type="common">Spotted green pufferfish</name>
    <name type="synonym">Chelonodon nigroviridis</name>
    <dbReference type="NCBI Taxonomy" id="99883"/>
    <lineage>
        <taxon>Eukaryota</taxon>
        <taxon>Metazoa</taxon>
        <taxon>Chordata</taxon>
        <taxon>Craniata</taxon>
        <taxon>Vertebrata</taxon>
        <taxon>Euteleostomi</taxon>
        <taxon>Actinopterygii</taxon>
        <taxon>Neopterygii</taxon>
        <taxon>Teleostei</taxon>
        <taxon>Neoteleostei</taxon>
        <taxon>Acanthomorphata</taxon>
        <taxon>Eupercaria</taxon>
        <taxon>Tetraodontiformes</taxon>
        <taxon>Tetradontoidea</taxon>
        <taxon>Tetraodontidae</taxon>
        <taxon>Tetraodon</taxon>
    </lineage>
</organism>
<dbReference type="GO" id="GO:0016020">
    <property type="term" value="C:membrane"/>
    <property type="evidence" value="ECO:0007669"/>
    <property type="project" value="UniProtKB-SubCell"/>
</dbReference>
<feature type="region of interest" description="Disordered" evidence="4">
    <location>
        <begin position="115"/>
        <end position="180"/>
    </location>
</feature>
<gene>
    <name evidence="5" type="ORF">GSTENG00024273001</name>
</gene>
<keyword evidence="2" id="KW-0812">Transmembrane</keyword>
<keyword evidence="3" id="KW-0472">Membrane</keyword>
<evidence type="ECO:0000256" key="3">
    <source>
        <dbReference type="ARBA" id="ARBA00023136"/>
    </source>
</evidence>
<accession>Q4S4A2</accession>
<proteinExistence type="predicted"/>
<dbReference type="AlphaFoldDB" id="Q4S4A2"/>
<comment type="subcellular location">
    <subcellularLocation>
        <location evidence="1">Membrane</location>
    </subcellularLocation>
</comment>
<feature type="compositionally biased region" description="Gly residues" evidence="4">
    <location>
        <begin position="140"/>
        <end position="151"/>
    </location>
</feature>
<dbReference type="EMBL" id="CAAE01014742">
    <property type="protein sequence ID" value="CAG04530.1"/>
    <property type="molecule type" value="Genomic_DNA"/>
</dbReference>
<dbReference type="OrthoDB" id="1924968at2759"/>
<sequence>FQGDHFLAGWIGGASSVVVGHPLDTVKVTDASGGGNETLPHPKAPSAECVSVVPGADATAGGTQLQEQPPLHDQHLQEGDGRRLLQGDVVSSRQHHRLQFGGVWLLQQRTESHQQVSPWRRAPPLQHVGPDGGQRADRTGVGGAGSPGGSGQNPPADADADGSGRSSSAGPRSTPSGGSP</sequence>
<evidence type="ECO:0000313" key="5">
    <source>
        <dbReference type="EMBL" id="CAG04530.1"/>
    </source>
</evidence>
<dbReference type="SUPFAM" id="SSF103506">
    <property type="entry name" value="Mitochondrial carrier"/>
    <property type="match status" value="1"/>
</dbReference>